<dbReference type="Proteomes" id="UP001652625">
    <property type="component" value="Chromosome 08"/>
</dbReference>
<accession>A0ABM4CF81</accession>
<dbReference type="GeneID" id="136084136"/>
<evidence type="ECO:0000313" key="2">
    <source>
        <dbReference type="RefSeq" id="XP_065660354.1"/>
    </source>
</evidence>
<sequence>MSGNSFLRNSVCAVCWVEKSARCKSLSEVTNRIQDIIKLYIYDGYDKNIMSFPNVICGSCKRNLYLLKSGHTSRGSWGLQVAKIDWANKRRSSDPCLGVTIPTFSEPKVAENVCIICFLVTGRGISHQCSQAVAVDNLIGHCLQLGEYAEQIASALIKKKMESEGIEKGTFFKLKTRGTPISIRVGAPNLKSNRSSKQLSLQTVIELQVSLELSDNATKKLCSTIRTGLNRRDSVEGNIVQKLDNLKEQLDQFYSVEQIEFVSNQNEAIIRDLVYIKNPSDLILHIIKERGLNPCVGFLRVSLDGGGGFLKVVVNVFEEQESENKFMNSGVQKVLIIAIVEDIPEKYENLRLVLEKLNLEDANYYIAFDLKCANVLFGLSSHAGKKACLWCSGKCTLDIGTLRTIDNLDSCYEAYIKNGSIRSSMKEFDNIVNKRLIYLNTDKSTFLENLVAPPELHLLIGAVDKIAGFLLTEWDGFELWLKKHYIIKRGYHGVGWDGNNANKILKLIDELQHEVQLKVPYLLPVIQSLRAFKSVKEACFGRNLDPDSEHKIALFKDAFLCLKETASSLGKTLTVSWKIHIICCHVFPFVKHAGCGLSKYAEQCGETIHAKFKPTWQRYKKINQMFSYYIL</sequence>
<gene>
    <name evidence="2" type="primary">LOC136084136</name>
</gene>
<protein>
    <submittedName>
        <fullName evidence="2">Uncharacterized protein LOC136084136</fullName>
    </submittedName>
</protein>
<evidence type="ECO:0000313" key="1">
    <source>
        <dbReference type="Proteomes" id="UP001652625"/>
    </source>
</evidence>
<proteinExistence type="predicted"/>
<reference evidence="2" key="1">
    <citation type="submission" date="2025-08" db="UniProtKB">
        <authorList>
            <consortium name="RefSeq"/>
        </authorList>
    </citation>
    <scope>IDENTIFICATION</scope>
</reference>
<organism evidence="1 2">
    <name type="scientific">Hydra vulgaris</name>
    <name type="common">Hydra</name>
    <name type="synonym">Hydra attenuata</name>
    <dbReference type="NCBI Taxonomy" id="6087"/>
    <lineage>
        <taxon>Eukaryota</taxon>
        <taxon>Metazoa</taxon>
        <taxon>Cnidaria</taxon>
        <taxon>Hydrozoa</taxon>
        <taxon>Hydroidolina</taxon>
        <taxon>Anthoathecata</taxon>
        <taxon>Aplanulata</taxon>
        <taxon>Hydridae</taxon>
        <taxon>Hydra</taxon>
    </lineage>
</organism>
<dbReference type="RefSeq" id="XP_065660354.1">
    <property type="nucleotide sequence ID" value="XM_065804282.1"/>
</dbReference>
<keyword evidence="1" id="KW-1185">Reference proteome</keyword>
<name>A0ABM4CF81_HYDVU</name>